<evidence type="ECO:0000313" key="4">
    <source>
        <dbReference type="Proteomes" id="UP001218188"/>
    </source>
</evidence>
<dbReference type="InterPro" id="IPR044230">
    <property type="entry name" value="GTF3C4"/>
</dbReference>
<feature type="domain" description="Transcription factor IIIC putative zinc-finger" evidence="2">
    <location>
        <begin position="655"/>
        <end position="749"/>
    </location>
</feature>
<dbReference type="GO" id="GO:0006384">
    <property type="term" value="P:transcription initiation at RNA polymerase III promoter"/>
    <property type="evidence" value="ECO:0007669"/>
    <property type="project" value="InterPro"/>
</dbReference>
<evidence type="ECO:0000259" key="2">
    <source>
        <dbReference type="Pfam" id="PF12660"/>
    </source>
</evidence>
<feature type="domain" description="Transcription factor IIIC 90kDa subunit N-terminal" evidence="1">
    <location>
        <begin position="100"/>
        <end position="385"/>
    </location>
</feature>
<protein>
    <submittedName>
        <fullName evidence="3">Zinc-finger of transcription factor IIIC complex-domain-containing protein</fullName>
    </submittedName>
</protein>
<comment type="caution">
    <text evidence="3">The sequence shown here is derived from an EMBL/GenBank/DDBJ whole genome shotgun (WGS) entry which is preliminary data.</text>
</comment>
<dbReference type="Gene3D" id="2.130.10.10">
    <property type="entry name" value="YVTN repeat-like/Quinoprotein amine dehydrogenase"/>
    <property type="match status" value="1"/>
</dbReference>
<dbReference type="InterPro" id="IPR036322">
    <property type="entry name" value="WD40_repeat_dom_sf"/>
</dbReference>
<keyword evidence="3" id="KW-0863">Zinc-finger</keyword>
<evidence type="ECO:0000313" key="3">
    <source>
        <dbReference type="EMBL" id="KAJ7040982.1"/>
    </source>
</evidence>
<evidence type="ECO:0000259" key="1">
    <source>
        <dbReference type="Pfam" id="PF12657"/>
    </source>
</evidence>
<dbReference type="PANTHER" id="PTHR15496:SF2">
    <property type="entry name" value="GENERAL TRANSCRIPTION FACTOR 3C POLYPEPTIDE 4"/>
    <property type="match status" value="1"/>
</dbReference>
<gene>
    <name evidence="3" type="ORF">C8F04DRAFT_1081263</name>
</gene>
<dbReference type="PANTHER" id="PTHR15496">
    <property type="entry name" value="GENERAL TRANSCRIPTION FACTOR 3C POLYPEPTIDE 4 FAMILY"/>
    <property type="match status" value="1"/>
</dbReference>
<dbReference type="GO" id="GO:0008270">
    <property type="term" value="F:zinc ion binding"/>
    <property type="evidence" value="ECO:0007669"/>
    <property type="project" value="UniProtKB-KW"/>
</dbReference>
<name>A0AAD6T892_9AGAR</name>
<proteinExistence type="predicted"/>
<keyword evidence="3" id="KW-0479">Metal-binding</keyword>
<keyword evidence="4" id="KW-1185">Reference proteome</keyword>
<organism evidence="3 4">
    <name type="scientific">Mycena alexandri</name>
    <dbReference type="NCBI Taxonomy" id="1745969"/>
    <lineage>
        <taxon>Eukaryota</taxon>
        <taxon>Fungi</taxon>
        <taxon>Dikarya</taxon>
        <taxon>Basidiomycota</taxon>
        <taxon>Agaricomycotina</taxon>
        <taxon>Agaricomycetes</taxon>
        <taxon>Agaricomycetidae</taxon>
        <taxon>Agaricales</taxon>
        <taxon>Marasmiineae</taxon>
        <taxon>Mycenaceae</taxon>
        <taxon>Mycena</taxon>
    </lineage>
</organism>
<sequence length="753" mass="83048">MSDSSLPIYTSLNVPMVACIPGLPDGQACFLTKTALYMMTPDHGLNFEPSSAIKSTLDKDKSPEVEPLGWYRTLIQFDRAQSQDWNAIVLGSVDIALWAVTMSPSNISAHAGCVLAALSSSMDLTIWTAGRNGLKGEWIKLFDVTPFLLDQFSEENNTVRALRSQVVSIKWSQQADFGLTPTPLDNGSLLLAGNRAGMLLFLRYRDSSVELVNALSVSEQWIVCLGISSWVPVELGKCDAHVAYATDDGVVGVVKIRQTAENAPATSPFGLNLSIKLVISTPTELCTADRRPCNALKWIEVPGSLILAYSKVGVIYLWRSSDSPDGWSGLRAFHIIRTPNLSAGMSPFYPVAGMHYIRRQDALMICVSDGSFHILHDLSFDPSWTPSDPEVAITTQNLSIPGPVDTEVENRISAMASYDESATVTWVHEACRPVDFSYKHDAKHNSIFLVARMWDDTDDEALLQDLSNVLSKSRFASGFSPAHLLRPIFFKLNSRKLNQLHARVLDILMPNFPDHSASIAIAPWTGDLIPELRREFRDSITRHLYGWDYMLQLRMRLALADFAWKASETPEKRNMCGSIAQDLLNNISHRVLRTLMRHVMAAIHCLQPTDVPFVLRLVVQSLLPGSPPDLTVEGEQLSTALHAVVPADSDVFMGLNEACPACKAEVPLQDITSAVCPHGHSWLRCSITTFILSTPLVRTCVGCSRKAFLPLSSRDASTTANWLPDAGRGWVVEELLEAVHRCLFCGNSFVSVL</sequence>
<dbReference type="AlphaFoldDB" id="A0AAD6T892"/>
<dbReference type="Pfam" id="PF12657">
    <property type="entry name" value="TFIIIC_delta"/>
    <property type="match status" value="1"/>
</dbReference>
<dbReference type="GO" id="GO:0000127">
    <property type="term" value="C:transcription factor TFIIIC complex"/>
    <property type="evidence" value="ECO:0007669"/>
    <property type="project" value="InterPro"/>
</dbReference>
<dbReference type="InterPro" id="IPR015943">
    <property type="entry name" value="WD40/YVTN_repeat-like_dom_sf"/>
</dbReference>
<dbReference type="EMBL" id="JARJCM010000019">
    <property type="protein sequence ID" value="KAJ7040982.1"/>
    <property type="molecule type" value="Genomic_DNA"/>
</dbReference>
<dbReference type="GO" id="GO:0004402">
    <property type="term" value="F:histone acetyltransferase activity"/>
    <property type="evidence" value="ECO:0007669"/>
    <property type="project" value="InterPro"/>
</dbReference>
<accession>A0AAD6T892</accession>
<dbReference type="Pfam" id="PF12660">
    <property type="entry name" value="zf-TFIIIC"/>
    <property type="match status" value="1"/>
</dbReference>
<keyword evidence="3" id="KW-0862">Zinc</keyword>
<dbReference type="Proteomes" id="UP001218188">
    <property type="component" value="Unassembled WGS sequence"/>
</dbReference>
<reference evidence="3" key="1">
    <citation type="submission" date="2023-03" db="EMBL/GenBank/DDBJ databases">
        <title>Massive genome expansion in bonnet fungi (Mycena s.s.) driven by repeated elements and novel gene families across ecological guilds.</title>
        <authorList>
            <consortium name="Lawrence Berkeley National Laboratory"/>
            <person name="Harder C.B."/>
            <person name="Miyauchi S."/>
            <person name="Viragh M."/>
            <person name="Kuo A."/>
            <person name="Thoen E."/>
            <person name="Andreopoulos B."/>
            <person name="Lu D."/>
            <person name="Skrede I."/>
            <person name="Drula E."/>
            <person name="Henrissat B."/>
            <person name="Morin E."/>
            <person name="Kohler A."/>
            <person name="Barry K."/>
            <person name="LaButti K."/>
            <person name="Morin E."/>
            <person name="Salamov A."/>
            <person name="Lipzen A."/>
            <person name="Mereny Z."/>
            <person name="Hegedus B."/>
            <person name="Baldrian P."/>
            <person name="Stursova M."/>
            <person name="Weitz H."/>
            <person name="Taylor A."/>
            <person name="Grigoriev I.V."/>
            <person name="Nagy L.G."/>
            <person name="Martin F."/>
            <person name="Kauserud H."/>
        </authorList>
    </citation>
    <scope>NUCLEOTIDE SEQUENCE</scope>
    <source>
        <strain evidence="3">CBHHK200</strain>
    </source>
</reference>
<dbReference type="InterPro" id="IPR024761">
    <property type="entry name" value="TFIIIC_delta_N"/>
</dbReference>
<dbReference type="SUPFAM" id="SSF50978">
    <property type="entry name" value="WD40 repeat-like"/>
    <property type="match status" value="1"/>
</dbReference>
<dbReference type="InterPro" id="IPR024764">
    <property type="entry name" value="TFIIIC_Znf"/>
</dbReference>